<reference evidence="5 6" key="1">
    <citation type="submission" date="2024-04" db="EMBL/GenBank/DDBJ databases">
        <authorList>
            <person name="Fracassetti M."/>
        </authorList>
    </citation>
    <scope>NUCLEOTIDE SEQUENCE [LARGE SCALE GENOMIC DNA]</scope>
</reference>
<evidence type="ECO:0000313" key="5">
    <source>
        <dbReference type="EMBL" id="CAL1398251.1"/>
    </source>
</evidence>
<evidence type="ECO:0000256" key="3">
    <source>
        <dbReference type="ARBA" id="ARBA00022729"/>
    </source>
</evidence>
<keyword evidence="3" id="KW-0732">Signal</keyword>
<gene>
    <name evidence="5" type="ORF">LTRI10_LOCUS38494</name>
</gene>
<evidence type="ECO:0000256" key="2">
    <source>
        <dbReference type="ARBA" id="ARBA00022448"/>
    </source>
</evidence>
<dbReference type="EMBL" id="OZ034819">
    <property type="protein sequence ID" value="CAL1398251.1"/>
    <property type="molecule type" value="Genomic_DNA"/>
</dbReference>
<keyword evidence="6" id="KW-1185">Reference proteome</keyword>
<dbReference type="AlphaFoldDB" id="A0AAV2FIW3"/>
<feature type="coiled-coil region" evidence="4">
    <location>
        <begin position="159"/>
        <end position="189"/>
    </location>
</feature>
<evidence type="ECO:0000256" key="1">
    <source>
        <dbReference type="ARBA" id="ARBA00008520"/>
    </source>
</evidence>
<keyword evidence="2" id="KW-0813">Transport</keyword>
<name>A0AAV2FIW3_9ROSI</name>
<sequence length="223" mass="24931">MAMAAFILKSDNQFITPASSNADVLVYDFDHMGDMNTTLQINEKGALLPKRPAVRVGPSSPQHKALQAFGVAIEGEQLGGLARELAGIEDGNNVYVYVNRLGLCIITKINHPSVKAMRINDYFGWSKYGVRVPREMICKSTTTLWNRLDMFTGETMMDVGGMARAAEEAKELRRSLEEERLELAVCKMELGWMKKNESLWSKLVEDKENQLQAFKAALREALG</sequence>
<dbReference type="GO" id="GO:0055085">
    <property type="term" value="P:transmembrane transport"/>
    <property type="evidence" value="ECO:0007669"/>
    <property type="project" value="InterPro"/>
</dbReference>
<dbReference type="Proteomes" id="UP001497516">
    <property type="component" value="Chromosome 6"/>
</dbReference>
<evidence type="ECO:0000256" key="4">
    <source>
        <dbReference type="SAM" id="Coils"/>
    </source>
</evidence>
<dbReference type="PROSITE" id="PS01037">
    <property type="entry name" value="SBP_BACTERIAL_1"/>
    <property type="match status" value="1"/>
</dbReference>
<protein>
    <submittedName>
        <fullName evidence="5">Uncharacterized protein</fullName>
    </submittedName>
</protein>
<proteinExistence type="inferred from homology"/>
<keyword evidence="4" id="KW-0175">Coiled coil</keyword>
<accession>A0AAV2FIW3</accession>
<comment type="similarity">
    <text evidence="1">Belongs to the bacterial solute-binding protein 1 family.</text>
</comment>
<evidence type="ECO:0000313" key="6">
    <source>
        <dbReference type="Proteomes" id="UP001497516"/>
    </source>
</evidence>
<organism evidence="5 6">
    <name type="scientific">Linum trigynum</name>
    <dbReference type="NCBI Taxonomy" id="586398"/>
    <lineage>
        <taxon>Eukaryota</taxon>
        <taxon>Viridiplantae</taxon>
        <taxon>Streptophyta</taxon>
        <taxon>Embryophyta</taxon>
        <taxon>Tracheophyta</taxon>
        <taxon>Spermatophyta</taxon>
        <taxon>Magnoliopsida</taxon>
        <taxon>eudicotyledons</taxon>
        <taxon>Gunneridae</taxon>
        <taxon>Pentapetalae</taxon>
        <taxon>rosids</taxon>
        <taxon>fabids</taxon>
        <taxon>Malpighiales</taxon>
        <taxon>Linaceae</taxon>
        <taxon>Linum</taxon>
    </lineage>
</organism>
<dbReference type="InterPro" id="IPR006061">
    <property type="entry name" value="SBP_1_CS"/>
</dbReference>